<feature type="region of interest" description="Disordered" evidence="1">
    <location>
        <begin position="154"/>
        <end position="182"/>
    </location>
</feature>
<dbReference type="InParanoid" id="A0A5C3PDW7"/>
<accession>A0A5C3PDW7</accession>
<dbReference type="STRING" id="1314778.A0A5C3PDW7"/>
<keyword evidence="3" id="KW-1185">Reference proteome</keyword>
<dbReference type="Proteomes" id="UP000308197">
    <property type="component" value="Unassembled WGS sequence"/>
</dbReference>
<proteinExistence type="predicted"/>
<dbReference type="EMBL" id="ML211183">
    <property type="protein sequence ID" value="TFK86788.1"/>
    <property type="molecule type" value="Genomic_DNA"/>
</dbReference>
<feature type="region of interest" description="Disordered" evidence="1">
    <location>
        <begin position="43"/>
        <end position="95"/>
    </location>
</feature>
<feature type="compositionally biased region" description="Acidic residues" evidence="1">
    <location>
        <begin position="159"/>
        <end position="176"/>
    </location>
</feature>
<feature type="region of interest" description="Disordered" evidence="1">
    <location>
        <begin position="565"/>
        <end position="619"/>
    </location>
</feature>
<reference evidence="2 3" key="1">
    <citation type="journal article" date="2019" name="Nat. Ecol. Evol.">
        <title>Megaphylogeny resolves global patterns of mushroom evolution.</title>
        <authorList>
            <person name="Varga T."/>
            <person name="Krizsan K."/>
            <person name="Foldi C."/>
            <person name="Dima B."/>
            <person name="Sanchez-Garcia M."/>
            <person name="Sanchez-Ramirez S."/>
            <person name="Szollosi G.J."/>
            <person name="Szarkandi J.G."/>
            <person name="Papp V."/>
            <person name="Albert L."/>
            <person name="Andreopoulos W."/>
            <person name="Angelini C."/>
            <person name="Antonin V."/>
            <person name="Barry K.W."/>
            <person name="Bougher N.L."/>
            <person name="Buchanan P."/>
            <person name="Buyck B."/>
            <person name="Bense V."/>
            <person name="Catcheside P."/>
            <person name="Chovatia M."/>
            <person name="Cooper J."/>
            <person name="Damon W."/>
            <person name="Desjardin D."/>
            <person name="Finy P."/>
            <person name="Geml J."/>
            <person name="Haridas S."/>
            <person name="Hughes K."/>
            <person name="Justo A."/>
            <person name="Karasinski D."/>
            <person name="Kautmanova I."/>
            <person name="Kiss B."/>
            <person name="Kocsube S."/>
            <person name="Kotiranta H."/>
            <person name="LaButti K.M."/>
            <person name="Lechner B.E."/>
            <person name="Liimatainen K."/>
            <person name="Lipzen A."/>
            <person name="Lukacs Z."/>
            <person name="Mihaltcheva S."/>
            <person name="Morgado L.N."/>
            <person name="Niskanen T."/>
            <person name="Noordeloos M.E."/>
            <person name="Ohm R.A."/>
            <person name="Ortiz-Santana B."/>
            <person name="Ovrebo C."/>
            <person name="Racz N."/>
            <person name="Riley R."/>
            <person name="Savchenko A."/>
            <person name="Shiryaev A."/>
            <person name="Soop K."/>
            <person name="Spirin V."/>
            <person name="Szebenyi C."/>
            <person name="Tomsovsky M."/>
            <person name="Tulloss R.E."/>
            <person name="Uehling J."/>
            <person name="Grigoriev I.V."/>
            <person name="Vagvolgyi C."/>
            <person name="Papp T."/>
            <person name="Martin F.M."/>
            <person name="Miettinen O."/>
            <person name="Hibbett D.S."/>
            <person name="Nagy L.G."/>
        </authorList>
    </citation>
    <scope>NUCLEOTIDE SEQUENCE [LARGE SCALE GENOMIC DNA]</scope>
    <source>
        <strain evidence="2 3">HHB13444</strain>
    </source>
</reference>
<evidence type="ECO:0000256" key="1">
    <source>
        <dbReference type="SAM" id="MobiDB-lite"/>
    </source>
</evidence>
<evidence type="ECO:0000313" key="2">
    <source>
        <dbReference type="EMBL" id="TFK86788.1"/>
    </source>
</evidence>
<feature type="compositionally biased region" description="Acidic residues" evidence="1">
    <location>
        <begin position="45"/>
        <end position="61"/>
    </location>
</feature>
<gene>
    <name evidence="2" type="ORF">K466DRAFT_139891</name>
</gene>
<protein>
    <submittedName>
        <fullName evidence="2">Uncharacterized protein</fullName>
    </submittedName>
</protein>
<feature type="compositionally biased region" description="Basic and acidic residues" evidence="1">
    <location>
        <begin position="83"/>
        <end position="95"/>
    </location>
</feature>
<dbReference type="AlphaFoldDB" id="A0A5C3PDW7"/>
<sequence>MVPVIPDLLPNNPFLAPKDGRCLINELPSELLSHIFTLGWTPERDQEDEEDDFEDVDEGASDELSYSSGSSDSGSDDDDEDHDGSHSHHGDEEDRSRKLPFNVLVSHVCQRWRDVALSNSLLWNHISFVGPPPYERALTYLARAASAPLALTVDRTAEQEDEEFSESDYDVDEDEGPKDNDPDLSIITGIMDVIIPHIEHTQALQIMVSFYPQMHRALEMMGACHGAPILEVLQLYHYEDTDEHETFKWQDLREQPFVLFHGNLPRLTHVALWGVHVDWSPQGSPYLTGLTDIELAYHARDVRPSIYDFARILRTSPDLRTLTLCLSSPAGNPSEWPSGLPLSKDDMDIDGTPLVLPKLSELVLAYLEPSYLLALLPRLAFPALTSLALDLEDEDYSDILTYLASPRSLPQPPQPPLALRGPGVAGSPAAQRARSLLSNLTSLKIASLPCADPLVADAYRQLEKVVALNLNMLFLGDGWFDLLYPKDPAAPGLANELLGAGELLLPRLETLTCTGIDGARMRELVSLRAAHGKPVKKVLMNQDDDVSEEDEQWLGEHLEKFEYFEGSDEEEDVLPVDDFDGFDTDEDGWEDAEDDDDIDDEDDDDDDFDDAPGIVILPL</sequence>
<feature type="compositionally biased region" description="Low complexity" evidence="1">
    <location>
        <begin position="62"/>
        <end position="73"/>
    </location>
</feature>
<name>A0A5C3PDW7_9APHY</name>
<organism evidence="2 3">
    <name type="scientific">Polyporus arcularius HHB13444</name>
    <dbReference type="NCBI Taxonomy" id="1314778"/>
    <lineage>
        <taxon>Eukaryota</taxon>
        <taxon>Fungi</taxon>
        <taxon>Dikarya</taxon>
        <taxon>Basidiomycota</taxon>
        <taxon>Agaricomycotina</taxon>
        <taxon>Agaricomycetes</taxon>
        <taxon>Polyporales</taxon>
        <taxon>Polyporaceae</taxon>
        <taxon>Polyporus</taxon>
    </lineage>
</organism>
<evidence type="ECO:0000313" key="3">
    <source>
        <dbReference type="Proteomes" id="UP000308197"/>
    </source>
</evidence>
<feature type="compositionally biased region" description="Acidic residues" evidence="1">
    <location>
        <begin position="565"/>
        <end position="610"/>
    </location>
</feature>